<sequence>MNYKKKSSNKVTIRGITVKFERRGCGRSNLTKPSFFDALQHVNSPFEKDPRSDSPYQDFPLCQEITLSFFERGAKTSINYDPHQEKIIIEESSEAYQTNKGEALTAILDHIMINHGKHHSFFIIQQKERNVKMKAATP</sequence>
<organism evidence="1 2">
    <name type="scientific">Peribacillus simplex NBRC 15720 = DSM 1321</name>
    <dbReference type="NCBI Taxonomy" id="1349754"/>
    <lineage>
        <taxon>Bacteria</taxon>
        <taxon>Bacillati</taxon>
        <taxon>Bacillota</taxon>
        <taxon>Bacilli</taxon>
        <taxon>Bacillales</taxon>
        <taxon>Bacillaceae</taxon>
        <taxon>Peribacillus</taxon>
    </lineage>
</organism>
<dbReference type="AlphaFoldDB" id="A0A223EHW9"/>
<accession>A0A223EHW9</accession>
<evidence type="ECO:0000313" key="2">
    <source>
        <dbReference type="Proteomes" id="UP000214618"/>
    </source>
</evidence>
<evidence type="ECO:0000313" key="1">
    <source>
        <dbReference type="EMBL" id="ASS94803.1"/>
    </source>
</evidence>
<dbReference type="OrthoDB" id="2872249at2"/>
<dbReference type="Proteomes" id="UP000214618">
    <property type="component" value="Chromosome"/>
</dbReference>
<gene>
    <name evidence="1" type="ORF">BS1321_13260</name>
</gene>
<proteinExistence type="predicted"/>
<dbReference type="EMBL" id="CP017704">
    <property type="protein sequence ID" value="ASS94803.1"/>
    <property type="molecule type" value="Genomic_DNA"/>
</dbReference>
<dbReference type="GeneID" id="56473719"/>
<dbReference type="RefSeq" id="WP_063235672.1">
    <property type="nucleotide sequence ID" value="NZ_BCVO01000029.1"/>
</dbReference>
<reference evidence="1 2" key="1">
    <citation type="submission" date="2016-10" db="EMBL/GenBank/DDBJ databases">
        <title>The whole genome sequencing and assembly of Bacillus simplex DSM 1321 strain.</title>
        <authorList>
            <person name="Park M.-K."/>
            <person name="Lee Y.-J."/>
            <person name="Yi H."/>
            <person name="Bahn Y.-S."/>
            <person name="Kim J.F."/>
            <person name="Lee D.-W."/>
        </authorList>
    </citation>
    <scope>NUCLEOTIDE SEQUENCE [LARGE SCALE GENOMIC DNA]</scope>
    <source>
        <strain evidence="1 2">DSM 1321</strain>
    </source>
</reference>
<name>A0A223EHW9_9BACI</name>
<protein>
    <submittedName>
        <fullName evidence="1">Uncharacterized protein</fullName>
    </submittedName>
</protein>